<name>A0A0D0HNN1_9BACL</name>
<protein>
    <recommendedName>
        <fullName evidence="1">Helicase Helix-turn-helix domain-containing protein</fullName>
    </recommendedName>
</protein>
<sequence>MLQHIVLFCIDRFRGERSLAAIDHLLNGKKTAQTLQDSKWYNVSRLFGTVPIDRSRLLHMARELEANGWIRQVDEHIYRTTLSGKEELRRFVFPPYVNGWKYMNEASLFWKRLSLLIQTVTNIIHRMSFEPVHRDERIQSFVKRWLFQHKHMQTIARSLYGEMYELLSRVEEKDANIFVWRLTSHERIGWTNEQIAYAIKEEDVAVSLSFQNVLHFILETIEKEKETFPLLFSLREQTRTQLTSSAQKTWEMLKEGYSIEQIAELRRLKKGTIEDHIVEIATYIPSFVTAPFLEENKRKRIIQQARQLKTKKLRAMKEALPDVSYFEIRLALARWDQEDD</sequence>
<evidence type="ECO:0000313" key="2">
    <source>
        <dbReference type="EMBL" id="KIP20837.1"/>
    </source>
</evidence>
<keyword evidence="3" id="KW-1185">Reference proteome</keyword>
<dbReference type="Proteomes" id="UP000032047">
    <property type="component" value="Unassembled WGS sequence"/>
</dbReference>
<dbReference type="Pfam" id="PF14493">
    <property type="entry name" value="HTH_40"/>
    <property type="match status" value="1"/>
</dbReference>
<proteinExistence type="predicted"/>
<feature type="domain" description="Helicase Helix-turn-helix" evidence="1">
    <location>
        <begin position="245"/>
        <end position="332"/>
    </location>
</feature>
<dbReference type="RefSeq" id="WP_021095040.1">
    <property type="nucleotide sequence ID" value="NZ_ANOC01000031.1"/>
</dbReference>
<gene>
    <name evidence="2" type="ORF">JV16_01937</name>
</gene>
<reference evidence="2 3" key="1">
    <citation type="submission" date="2015-01" db="EMBL/GenBank/DDBJ databases">
        <title>Genome sequence of Anoxybacillus ayderensis strain AB04.</title>
        <authorList>
            <person name="Belduz A.O."/>
            <person name="Canakci S."/>
            <person name="Chan K.-G."/>
            <person name="Kahar U.M."/>
            <person name="Yaakob A.S."/>
            <person name="Chan C.S."/>
            <person name="Goh K.M."/>
        </authorList>
    </citation>
    <scope>NUCLEOTIDE SEQUENCE [LARGE SCALE GENOMIC DNA]</scope>
    <source>
        <strain evidence="2 3">AB04</strain>
    </source>
</reference>
<accession>A0A0D0HNN1</accession>
<comment type="caution">
    <text evidence="2">The sequence shown here is derived from an EMBL/GenBank/DDBJ whole genome shotgun (WGS) entry which is preliminary data.</text>
</comment>
<dbReference type="InterPro" id="IPR029491">
    <property type="entry name" value="Helicase_HTH"/>
</dbReference>
<evidence type="ECO:0000313" key="3">
    <source>
        <dbReference type="Proteomes" id="UP000032047"/>
    </source>
</evidence>
<dbReference type="InterPro" id="IPR008308">
    <property type="entry name" value="YpbB-like"/>
</dbReference>
<dbReference type="EMBL" id="JXTG01000010">
    <property type="protein sequence ID" value="KIP20837.1"/>
    <property type="molecule type" value="Genomic_DNA"/>
</dbReference>
<dbReference type="PIRSF" id="PIRSF021350">
    <property type="entry name" value="UCP021350"/>
    <property type="match status" value="1"/>
</dbReference>
<evidence type="ECO:0000259" key="1">
    <source>
        <dbReference type="Pfam" id="PF14493"/>
    </source>
</evidence>
<dbReference type="AlphaFoldDB" id="A0A0D0HNN1"/>
<dbReference type="PATRIC" id="fig|265546.4.peg.1939"/>
<organism evidence="2 3">
    <name type="scientific">Anoxybacillus ayderensis</name>
    <dbReference type="NCBI Taxonomy" id="265546"/>
    <lineage>
        <taxon>Bacteria</taxon>
        <taxon>Bacillati</taxon>
        <taxon>Bacillota</taxon>
        <taxon>Bacilli</taxon>
        <taxon>Bacillales</taxon>
        <taxon>Anoxybacillaceae</taxon>
        <taxon>Anoxybacillus</taxon>
    </lineage>
</organism>